<dbReference type="AlphaFoldDB" id="A0A183Q7I9"/>
<accession>A0A183Q7I9</accession>
<keyword evidence="2" id="KW-1185">Reference proteome</keyword>
<evidence type="ECO:0000313" key="2">
    <source>
        <dbReference type="Proteomes" id="UP000269396"/>
    </source>
</evidence>
<evidence type="ECO:0000313" key="1">
    <source>
        <dbReference type="EMBL" id="VDP87667.1"/>
    </source>
</evidence>
<dbReference type="EMBL" id="UZAL01052397">
    <property type="protein sequence ID" value="VDP87667.1"/>
    <property type="molecule type" value="Genomic_DNA"/>
</dbReference>
<dbReference type="Proteomes" id="UP000269396">
    <property type="component" value="Unassembled WGS sequence"/>
</dbReference>
<proteinExistence type="predicted"/>
<organism evidence="1 2">
    <name type="scientific">Schistosoma mattheei</name>
    <dbReference type="NCBI Taxonomy" id="31246"/>
    <lineage>
        <taxon>Eukaryota</taxon>
        <taxon>Metazoa</taxon>
        <taxon>Spiralia</taxon>
        <taxon>Lophotrochozoa</taxon>
        <taxon>Platyhelminthes</taxon>
        <taxon>Trematoda</taxon>
        <taxon>Digenea</taxon>
        <taxon>Strigeidida</taxon>
        <taxon>Schistosomatoidea</taxon>
        <taxon>Schistosomatidae</taxon>
        <taxon>Schistosoma</taxon>
    </lineage>
</organism>
<reference evidence="1 2" key="1">
    <citation type="submission" date="2018-11" db="EMBL/GenBank/DDBJ databases">
        <authorList>
            <consortium name="Pathogen Informatics"/>
        </authorList>
    </citation>
    <scope>NUCLEOTIDE SEQUENCE [LARGE SCALE GENOMIC DNA]</scope>
    <source>
        <strain>Denwood</strain>
        <strain evidence="2">Zambia</strain>
    </source>
</reference>
<protein>
    <submittedName>
        <fullName evidence="1">Uncharacterized protein</fullName>
    </submittedName>
</protein>
<gene>
    <name evidence="1" type="ORF">SMTD_LOCUS22575</name>
</gene>
<sequence length="36" mass="4391">MQEKQVLLKNYFIMNFVPQQVHGKLLNLHILMHKEK</sequence>
<name>A0A183Q7I9_9TREM</name>